<keyword evidence="10" id="KW-1185">Reference proteome</keyword>
<evidence type="ECO:0000256" key="3">
    <source>
        <dbReference type="ARBA" id="ARBA00022691"/>
    </source>
</evidence>
<evidence type="ECO:0000256" key="2">
    <source>
        <dbReference type="ARBA" id="ARBA00022679"/>
    </source>
</evidence>
<dbReference type="EMBL" id="JATAAI010000004">
    <property type="protein sequence ID" value="KAK1746419.1"/>
    <property type="molecule type" value="Genomic_DNA"/>
</dbReference>
<proteinExistence type="inferred from homology"/>
<dbReference type="EC" id="2.5.1.25" evidence="1"/>
<reference evidence="9" key="1">
    <citation type="submission" date="2023-06" db="EMBL/GenBank/DDBJ databases">
        <title>Survivors Of The Sea: Transcriptome response of Skeletonema marinoi to long-term dormancy.</title>
        <authorList>
            <person name="Pinder M.I.M."/>
            <person name="Kourtchenko O."/>
            <person name="Robertson E.K."/>
            <person name="Larsson T."/>
            <person name="Maumus F."/>
            <person name="Osuna-Cruz C.M."/>
            <person name="Vancaester E."/>
            <person name="Stenow R."/>
            <person name="Vandepoele K."/>
            <person name="Ploug H."/>
            <person name="Bruchert V."/>
            <person name="Godhe A."/>
            <person name="Topel M."/>
        </authorList>
    </citation>
    <scope>NUCLEOTIDE SEQUENCE</scope>
    <source>
        <strain evidence="9">R05AC</strain>
    </source>
</reference>
<accession>A0AAD8YJ00</accession>
<feature type="signal peptide" evidence="7">
    <location>
        <begin position="1"/>
        <end position="31"/>
    </location>
</feature>
<dbReference type="SMART" id="SM01144">
    <property type="entry name" value="DTW"/>
    <property type="match status" value="1"/>
</dbReference>
<gene>
    <name evidence="9" type="ORF">QTG54_003026</name>
</gene>
<feature type="chain" id="PRO_5042289871" description="tRNA-uridine aminocarboxypropyltransferase" evidence="7">
    <location>
        <begin position="32"/>
        <end position="231"/>
    </location>
</feature>
<comment type="catalytic activity">
    <reaction evidence="6">
        <text>a uridine in tRNA + S-adenosyl-L-methionine = a 3-[(3S)-3-amino-3-carboxypropyl]uridine in tRNA + S-methyl-5'-thioadenosine + H(+)</text>
        <dbReference type="Rhea" id="RHEA:62432"/>
        <dbReference type="Rhea" id="RHEA-COMP:13339"/>
        <dbReference type="Rhea" id="RHEA-COMP:16092"/>
        <dbReference type="ChEBI" id="CHEBI:15378"/>
        <dbReference type="ChEBI" id="CHEBI:17509"/>
        <dbReference type="ChEBI" id="CHEBI:59789"/>
        <dbReference type="ChEBI" id="CHEBI:65315"/>
        <dbReference type="ChEBI" id="CHEBI:82930"/>
        <dbReference type="EC" id="2.5.1.25"/>
    </reaction>
</comment>
<dbReference type="GO" id="GO:0008033">
    <property type="term" value="P:tRNA processing"/>
    <property type="evidence" value="ECO:0007669"/>
    <property type="project" value="UniProtKB-KW"/>
</dbReference>
<dbReference type="Pfam" id="PF03942">
    <property type="entry name" value="DTW"/>
    <property type="match status" value="1"/>
</dbReference>
<dbReference type="InterPro" id="IPR005636">
    <property type="entry name" value="DTW"/>
</dbReference>
<dbReference type="AlphaFoldDB" id="A0AAD8YJ00"/>
<organism evidence="9 10">
    <name type="scientific">Skeletonema marinoi</name>
    <dbReference type="NCBI Taxonomy" id="267567"/>
    <lineage>
        <taxon>Eukaryota</taxon>
        <taxon>Sar</taxon>
        <taxon>Stramenopiles</taxon>
        <taxon>Ochrophyta</taxon>
        <taxon>Bacillariophyta</taxon>
        <taxon>Coscinodiscophyceae</taxon>
        <taxon>Thalassiosirophycidae</taxon>
        <taxon>Thalassiosirales</taxon>
        <taxon>Skeletonemataceae</taxon>
        <taxon>Skeletonema</taxon>
        <taxon>Skeletonema marinoi-dohrnii complex</taxon>
    </lineage>
</organism>
<comment type="similarity">
    <text evidence="5">Belongs to the TDD superfamily. DTWD2 family.</text>
</comment>
<dbReference type="Proteomes" id="UP001224775">
    <property type="component" value="Unassembled WGS sequence"/>
</dbReference>
<evidence type="ECO:0000313" key="9">
    <source>
        <dbReference type="EMBL" id="KAK1746419.1"/>
    </source>
</evidence>
<evidence type="ECO:0000256" key="7">
    <source>
        <dbReference type="SAM" id="SignalP"/>
    </source>
</evidence>
<evidence type="ECO:0000256" key="4">
    <source>
        <dbReference type="ARBA" id="ARBA00022694"/>
    </source>
</evidence>
<dbReference type="PANTHER" id="PTHR21392:SF0">
    <property type="entry name" value="TRNA-URIDINE AMINOCARBOXYPROPYLTRANSFERASE 2"/>
    <property type="match status" value="1"/>
</dbReference>
<evidence type="ECO:0000259" key="8">
    <source>
        <dbReference type="SMART" id="SM01144"/>
    </source>
</evidence>
<keyword evidence="2" id="KW-0808">Transferase</keyword>
<sequence>MKNQSHLLRFQQLRLLLTMLSLIILSATSFSADFDANMKTKVASSVAKTERREEERSRVARETCRRCYRPPALCVCQALPDKPIRTSTHVLILQHPRERRRKSLSTTPLVDLVLEKCIVKVGYNFMPYQLELMQECFAEGRKPLLLFPGDDSITLDQEEDDSNEVNDITLSQLQKEHQLLILIDGTWAEAKRMLLQSPELVDNCIKVQFNQRAIQSTILYATSQKNIVCPH</sequence>
<evidence type="ECO:0000256" key="5">
    <source>
        <dbReference type="ARBA" id="ARBA00034489"/>
    </source>
</evidence>
<name>A0AAD8YJ00_9STRA</name>
<dbReference type="InterPro" id="IPR039262">
    <property type="entry name" value="DTWD2/TAPT"/>
</dbReference>
<dbReference type="GO" id="GO:0016432">
    <property type="term" value="F:tRNA-uridine aminocarboxypropyltransferase activity"/>
    <property type="evidence" value="ECO:0007669"/>
    <property type="project" value="UniProtKB-EC"/>
</dbReference>
<feature type="domain" description="DTW" evidence="8">
    <location>
        <begin position="60"/>
        <end position="225"/>
    </location>
</feature>
<keyword evidence="7" id="KW-0732">Signal</keyword>
<dbReference type="PANTHER" id="PTHR21392">
    <property type="entry name" value="TRNA-URIDINE AMINOCARBOXYPROPYLTRANSFERASE 2"/>
    <property type="match status" value="1"/>
</dbReference>
<protein>
    <recommendedName>
        <fullName evidence="1">tRNA-uridine aminocarboxypropyltransferase</fullName>
        <ecNumber evidence="1">2.5.1.25</ecNumber>
    </recommendedName>
</protein>
<evidence type="ECO:0000256" key="6">
    <source>
        <dbReference type="ARBA" id="ARBA00048718"/>
    </source>
</evidence>
<keyword evidence="4" id="KW-0819">tRNA processing</keyword>
<keyword evidence="3" id="KW-0949">S-adenosyl-L-methionine</keyword>
<comment type="caution">
    <text evidence="9">The sequence shown here is derived from an EMBL/GenBank/DDBJ whole genome shotgun (WGS) entry which is preliminary data.</text>
</comment>
<evidence type="ECO:0000256" key="1">
    <source>
        <dbReference type="ARBA" id="ARBA00012386"/>
    </source>
</evidence>
<evidence type="ECO:0000313" key="10">
    <source>
        <dbReference type="Proteomes" id="UP001224775"/>
    </source>
</evidence>